<dbReference type="InterPro" id="IPR018376">
    <property type="entry name" value="Enoyl-CoA_hyd/isom_CS"/>
</dbReference>
<dbReference type="RefSeq" id="WP_339967073.1">
    <property type="nucleotide sequence ID" value="NZ_JBBHJY010000005.1"/>
</dbReference>
<evidence type="ECO:0000256" key="4">
    <source>
        <dbReference type="RuleBase" id="RU003707"/>
    </source>
</evidence>
<dbReference type="InterPro" id="IPR001753">
    <property type="entry name" value="Enoyl-CoA_hydra/iso"/>
</dbReference>
<dbReference type="Gene3D" id="1.10.12.10">
    <property type="entry name" value="Lyase 2-enoyl-coa Hydratase, Chain A, domain 2"/>
    <property type="match status" value="1"/>
</dbReference>
<evidence type="ECO:0000256" key="1">
    <source>
        <dbReference type="ARBA" id="ARBA00005254"/>
    </source>
</evidence>
<comment type="similarity">
    <text evidence="1 4">Belongs to the enoyl-CoA hydratase/isomerase family.</text>
</comment>
<dbReference type="PANTHER" id="PTHR11941:SF169">
    <property type="entry name" value="(7AS)-7A-METHYL-1,5-DIOXO-2,3,5,6,7,7A-HEXAHYDRO-1H-INDENE-CARBOXYL-COA HYDROLASE"/>
    <property type="match status" value="1"/>
</dbReference>
<name>A0ABU8S902_9SPHN</name>
<protein>
    <submittedName>
        <fullName evidence="6">Crotonase/enoyl-CoA hydratase family protein</fullName>
    </submittedName>
</protein>
<dbReference type="NCBIfam" id="NF006100">
    <property type="entry name" value="PRK08252.1"/>
    <property type="match status" value="1"/>
</dbReference>
<evidence type="ECO:0000313" key="7">
    <source>
        <dbReference type="Proteomes" id="UP001379235"/>
    </source>
</evidence>
<comment type="caution">
    <text evidence="6">The sequence shown here is derived from an EMBL/GenBank/DDBJ whole genome shotgun (WGS) entry which is preliminary data.</text>
</comment>
<dbReference type="Pfam" id="PF00378">
    <property type="entry name" value="ECH_1"/>
    <property type="match status" value="1"/>
</dbReference>
<gene>
    <name evidence="6" type="ORF">WG900_10905</name>
</gene>
<feature type="compositionally biased region" description="Basic and acidic residues" evidence="5">
    <location>
        <begin position="247"/>
        <end position="260"/>
    </location>
</feature>
<keyword evidence="3" id="KW-0456">Lyase</keyword>
<accession>A0ABU8S902</accession>
<dbReference type="EMBL" id="JBBHJY010000005">
    <property type="protein sequence ID" value="MEJ6010429.1"/>
    <property type="molecule type" value="Genomic_DNA"/>
</dbReference>
<sequence>MEDLQQAVLVERQANILIVTINRPDARNAVNAAVHTGLGKALELAECDPAIRVVVLTGAGEKAFCAGTDLKATARGESNWPDDPEQKRWGWAGFVRHPISKPIIAAVNGFALGGGTELALACDLLIAADHAEFGLPEVKRGIFAAAGGAFRLAQQLPQKIAMEFLLTGDSFSAQRALEMGFANRVVPLAELMPTAMAIAHKIAANAPLSVQASKRIAKGIADGKIASEGDFWAANKREGAGVMASADAREGPRAFAEKRLPNWQGR</sequence>
<evidence type="ECO:0000256" key="2">
    <source>
        <dbReference type="ARBA" id="ARBA00023098"/>
    </source>
</evidence>
<dbReference type="SUPFAM" id="SSF52096">
    <property type="entry name" value="ClpP/crotonase"/>
    <property type="match status" value="1"/>
</dbReference>
<dbReference type="CDD" id="cd06558">
    <property type="entry name" value="crotonase-like"/>
    <property type="match status" value="1"/>
</dbReference>
<feature type="region of interest" description="Disordered" evidence="5">
    <location>
        <begin position="243"/>
        <end position="266"/>
    </location>
</feature>
<proteinExistence type="inferred from homology"/>
<evidence type="ECO:0000256" key="3">
    <source>
        <dbReference type="ARBA" id="ARBA00023239"/>
    </source>
</evidence>
<evidence type="ECO:0000256" key="5">
    <source>
        <dbReference type="SAM" id="MobiDB-lite"/>
    </source>
</evidence>
<dbReference type="PANTHER" id="PTHR11941">
    <property type="entry name" value="ENOYL-COA HYDRATASE-RELATED"/>
    <property type="match status" value="1"/>
</dbReference>
<dbReference type="Gene3D" id="3.90.226.10">
    <property type="entry name" value="2-enoyl-CoA Hydratase, Chain A, domain 1"/>
    <property type="match status" value="1"/>
</dbReference>
<dbReference type="InterPro" id="IPR014748">
    <property type="entry name" value="Enoyl-CoA_hydra_C"/>
</dbReference>
<keyword evidence="7" id="KW-1185">Reference proteome</keyword>
<evidence type="ECO:0000313" key="6">
    <source>
        <dbReference type="EMBL" id="MEJ6010429.1"/>
    </source>
</evidence>
<reference evidence="6 7" key="1">
    <citation type="submission" date="2024-03" db="EMBL/GenBank/DDBJ databases">
        <authorList>
            <person name="Jo J.-H."/>
        </authorList>
    </citation>
    <scope>NUCLEOTIDE SEQUENCE [LARGE SCALE GENOMIC DNA]</scope>
    <source>
        <strain evidence="6 7">AS3R-12</strain>
    </source>
</reference>
<organism evidence="6 7">
    <name type="scientific">Novosphingobium aquae</name>
    <dbReference type="NCBI Taxonomy" id="3133435"/>
    <lineage>
        <taxon>Bacteria</taxon>
        <taxon>Pseudomonadati</taxon>
        <taxon>Pseudomonadota</taxon>
        <taxon>Alphaproteobacteria</taxon>
        <taxon>Sphingomonadales</taxon>
        <taxon>Sphingomonadaceae</taxon>
        <taxon>Novosphingobium</taxon>
    </lineage>
</organism>
<dbReference type="PROSITE" id="PS00166">
    <property type="entry name" value="ENOYL_COA_HYDRATASE"/>
    <property type="match status" value="1"/>
</dbReference>
<dbReference type="InterPro" id="IPR029045">
    <property type="entry name" value="ClpP/crotonase-like_dom_sf"/>
</dbReference>
<dbReference type="Proteomes" id="UP001379235">
    <property type="component" value="Unassembled WGS sequence"/>
</dbReference>
<keyword evidence="2" id="KW-0443">Lipid metabolism</keyword>